<gene>
    <name evidence="2" type="ORF">CPB83DRAFT_900619</name>
</gene>
<evidence type="ECO:0000313" key="3">
    <source>
        <dbReference type="Proteomes" id="UP000807306"/>
    </source>
</evidence>
<dbReference type="Proteomes" id="UP000807306">
    <property type="component" value="Unassembled WGS sequence"/>
</dbReference>
<sequence length="503" mass="55842">MGKKKGKAKKAAQQEARDAYICTRNTVQLLESCSSTTLGAVTYILAQAASEIFLRPFMTLMPSARLQDEEIGTLLNRSKSVQSRQEPVFTAVKQYLRECGLSKSHGSMHWEKRRIMKQLGVISEPFFFGDTLNGISKPPFPIQFIERSRHRDKKVRHYQYLSEIQEPNTIYVAESTGYYRVDTDSSAIFYSFPAGDRNNLQIELVILRNIATDAPFSAELSAWMADVIETACEVRRNVRPTHGGQMSQVGMNLGARHARVLGWAKSFVKNLDAGTMVQQDEDAIGVLSIVWSLITSMMPREVLDHVNDRLASFNLPRIASRNVSEGHGFHIQIGEMQYTFPTAERAPPEGYLSRGYEAWTHTDNAYCTFAFTYCVRRDYHRPEPAQPPPRMTTRHSKKKAAEPVLEPPPNGGASFVDVGLKVLVRQAAGTMMAIRPAELHGTTKMYGAVNIGATITFSTRVSDAWAEALALGEKVEIVAAAGVVGGEDYDSNLDEEALILGGP</sequence>
<accession>A0A9P6JHV3</accession>
<dbReference type="OrthoDB" id="3049154at2759"/>
<evidence type="ECO:0000256" key="1">
    <source>
        <dbReference type="SAM" id="MobiDB-lite"/>
    </source>
</evidence>
<keyword evidence="3" id="KW-1185">Reference proteome</keyword>
<feature type="region of interest" description="Disordered" evidence="1">
    <location>
        <begin position="382"/>
        <end position="408"/>
    </location>
</feature>
<proteinExistence type="predicted"/>
<dbReference type="AlphaFoldDB" id="A0A9P6JHV3"/>
<name>A0A9P6JHV3_9AGAR</name>
<dbReference type="EMBL" id="MU158036">
    <property type="protein sequence ID" value="KAF9521524.1"/>
    <property type="molecule type" value="Genomic_DNA"/>
</dbReference>
<protein>
    <submittedName>
        <fullName evidence="2">Uncharacterized protein</fullName>
    </submittedName>
</protein>
<organism evidence="2 3">
    <name type="scientific">Crepidotus variabilis</name>
    <dbReference type="NCBI Taxonomy" id="179855"/>
    <lineage>
        <taxon>Eukaryota</taxon>
        <taxon>Fungi</taxon>
        <taxon>Dikarya</taxon>
        <taxon>Basidiomycota</taxon>
        <taxon>Agaricomycotina</taxon>
        <taxon>Agaricomycetes</taxon>
        <taxon>Agaricomycetidae</taxon>
        <taxon>Agaricales</taxon>
        <taxon>Agaricineae</taxon>
        <taxon>Crepidotaceae</taxon>
        <taxon>Crepidotus</taxon>
    </lineage>
</organism>
<reference evidence="2" key="1">
    <citation type="submission" date="2020-11" db="EMBL/GenBank/DDBJ databases">
        <authorList>
            <consortium name="DOE Joint Genome Institute"/>
            <person name="Ahrendt S."/>
            <person name="Riley R."/>
            <person name="Andreopoulos W."/>
            <person name="Labutti K."/>
            <person name="Pangilinan J."/>
            <person name="Ruiz-Duenas F.J."/>
            <person name="Barrasa J.M."/>
            <person name="Sanchez-Garcia M."/>
            <person name="Camarero S."/>
            <person name="Miyauchi S."/>
            <person name="Serrano A."/>
            <person name="Linde D."/>
            <person name="Babiker R."/>
            <person name="Drula E."/>
            <person name="Ayuso-Fernandez I."/>
            <person name="Pacheco R."/>
            <person name="Padilla G."/>
            <person name="Ferreira P."/>
            <person name="Barriuso J."/>
            <person name="Kellner H."/>
            <person name="Castanera R."/>
            <person name="Alfaro M."/>
            <person name="Ramirez L."/>
            <person name="Pisabarro A.G."/>
            <person name="Kuo A."/>
            <person name="Tritt A."/>
            <person name="Lipzen A."/>
            <person name="He G."/>
            <person name="Yan M."/>
            <person name="Ng V."/>
            <person name="Cullen D."/>
            <person name="Martin F."/>
            <person name="Rosso M.-N."/>
            <person name="Henrissat B."/>
            <person name="Hibbett D."/>
            <person name="Martinez A.T."/>
            <person name="Grigoriev I.V."/>
        </authorList>
    </citation>
    <scope>NUCLEOTIDE SEQUENCE</scope>
    <source>
        <strain evidence="2">CBS 506.95</strain>
    </source>
</reference>
<comment type="caution">
    <text evidence="2">The sequence shown here is derived from an EMBL/GenBank/DDBJ whole genome shotgun (WGS) entry which is preliminary data.</text>
</comment>
<evidence type="ECO:0000313" key="2">
    <source>
        <dbReference type="EMBL" id="KAF9521524.1"/>
    </source>
</evidence>